<organism evidence="2 3">
    <name type="scientific">Amycolatopsis bartoniae</name>
    <dbReference type="NCBI Taxonomy" id="941986"/>
    <lineage>
        <taxon>Bacteria</taxon>
        <taxon>Bacillati</taxon>
        <taxon>Actinomycetota</taxon>
        <taxon>Actinomycetes</taxon>
        <taxon>Pseudonocardiales</taxon>
        <taxon>Pseudonocardiaceae</taxon>
        <taxon>Amycolatopsis</taxon>
    </lineage>
</organism>
<proteinExistence type="predicted"/>
<dbReference type="SUPFAM" id="SSF53850">
    <property type="entry name" value="Periplasmic binding protein-like II"/>
    <property type="match status" value="1"/>
</dbReference>
<gene>
    <name evidence="2" type="ORF">GCM10017566_66680</name>
</gene>
<comment type="caution">
    <text evidence="2">The sequence shown here is derived from an EMBL/GenBank/DDBJ whole genome shotgun (WGS) entry which is preliminary data.</text>
</comment>
<feature type="region of interest" description="Disordered" evidence="1">
    <location>
        <begin position="101"/>
        <end position="123"/>
    </location>
</feature>
<reference evidence="2" key="1">
    <citation type="journal article" date="2014" name="Int. J. Syst. Evol. Microbiol.">
        <title>Complete genome sequence of Corynebacterium casei LMG S-19264T (=DSM 44701T), isolated from a smear-ripened cheese.</title>
        <authorList>
            <consortium name="US DOE Joint Genome Institute (JGI-PGF)"/>
            <person name="Walter F."/>
            <person name="Albersmeier A."/>
            <person name="Kalinowski J."/>
            <person name="Ruckert C."/>
        </authorList>
    </citation>
    <scope>NUCLEOTIDE SEQUENCE</scope>
    <source>
        <strain evidence="2">CGMCC 4.7679</strain>
    </source>
</reference>
<reference evidence="2" key="2">
    <citation type="submission" date="2020-09" db="EMBL/GenBank/DDBJ databases">
        <authorList>
            <person name="Sun Q."/>
            <person name="Zhou Y."/>
        </authorList>
    </citation>
    <scope>NUCLEOTIDE SEQUENCE</scope>
    <source>
        <strain evidence="2">CGMCC 4.7679</strain>
    </source>
</reference>
<dbReference type="RefSeq" id="WP_229881456.1">
    <property type="nucleotide sequence ID" value="NZ_BNAV01000016.1"/>
</dbReference>
<evidence type="ECO:0000256" key="1">
    <source>
        <dbReference type="SAM" id="MobiDB-lite"/>
    </source>
</evidence>
<evidence type="ECO:0000313" key="3">
    <source>
        <dbReference type="Proteomes" id="UP000658656"/>
    </source>
</evidence>
<dbReference type="AlphaFoldDB" id="A0A8H9MGR8"/>
<protein>
    <submittedName>
        <fullName evidence="2">Uncharacterized protein</fullName>
    </submittedName>
</protein>
<dbReference type="Gene3D" id="3.40.190.10">
    <property type="entry name" value="Periplasmic binding protein-like II"/>
    <property type="match status" value="2"/>
</dbReference>
<dbReference type="Proteomes" id="UP000658656">
    <property type="component" value="Unassembled WGS sequence"/>
</dbReference>
<dbReference type="EMBL" id="BNAV01000016">
    <property type="protein sequence ID" value="GHF83284.1"/>
    <property type="molecule type" value="Genomic_DNA"/>
</dbReference>
<evidence type="ECO:0000313" key="2">
    <source>
        <dbReference type="EMBL" id="GHF83284.1"/>
    </source>
</evidence>
<sequence>MPALLRAFDNAAHALIGIDLLVLPHAFVDGLPHQDLYRDERVCLVAAAGNPGIGARLTVDQLRAMPWVVTYHGPTASTPAARQMRMLGIEAHVLVASDVRARPRTPLPARPPDAGRGTVRSTV</sequence>
<accession>A0A8H9MGR8</accession>
<name>A0A8H9MGR8_9PSEU</name>
<keyword evidence="3" id="KW-1185">Reference proteome</keyword>